<organism evidence="2">
    <name type="scientific">Myoviridae sp. ctgsk7</name>
    <dbReference type="NCBI Taxonomy" id="2825151"/>
    <lineage>
        <taxon>Viruses</taxon>
        <taxon>Duplodnaviria</taxon>
        <taxon>Heunggongvirae</taxon>
        <taxon>Uroviricota</taxon>
        <taxon>Caudoviricetes</taxon>
    </lineage>
</organism>
<accession>A0A8S5PWN4</accession>
<protein>
    <recommendedName>
        <fullName evidence="1">Glycosyltransferase 2-like domain-containing protein</fullName>
    </recommendedName>
</protein>
<dbReference type="GO" id="GO:0016758">
    <property type="term" value="F:hexosyltransferase activity"/>
    <property type="evidence" value="ECO:0007669"/>
    <property type="project" value="UniProtKB-ARBA"/>
</dbReference>
<dbReference type="InterPro" id="IPR001173">
    <property type="entry name" value="Glyco_trans_2-like"/>
</dbReference>
<dbReference type="InterPro" id="IPR029044">
    <property type="entry name" value="Nucleotide-diphossugar_trans"/>
</dbReference>
<dbReference type="EMBL" id="BK015533">
    <property type="protein sequence ID" value="DAE11431.1"/>
    <property type="molecule type" value="Genomic_DNA"/>
</dbReference>
<evidence type="ECO:0000313" key="2">
    <source>
        <dbReference type="EMBL" id="DAE11431.1"/>
    </source>
</evidence>
<reference evidence="2" key="1">
    <citation type="journal article" date="2021" name="Proc. Natl. Acad. Sci. U.S.A.">
        <title>A Catalog of Tens of Thousands of Viruses from Human Metagenomes Reveals Hidden Associations with Chronic Diseases.</title>
        <authorList>
            <person name="Tisza M.J."/>
            <person name="Buck C.B."/>
        </authorList>
    </citation>
    <scope>NUCLEOTIDE SEQUENCE</scope>
    <source>
        <strain evidence="2">Ctgsk7</strain>
    </source>
</reference>
<dbReference type="Gene3D" id="3.90.550.10">
    <property type="entry name" value="Spore Coat Polysaccharide Biosynthesis Protein SpsA, Chain A"/>
    <property type="match status" value="1"/>
</dbReference>
<evidence type="ECO:0000259" key="1">
    <source>
        <dbReference type="Pfam" id="PF00535"/>
    </source>
</evidence>
<name>A0A8S5PWN4_9CAUD</name>
<sequence length="419" mass="49724">MEKKIKVVLIGNYPEDKIKDIKDRRFPEPYYESGFEIVHFIDDTDICQKLYSASNFDVIITFYSNKDYEESGKTWNEYFYLLYPHLFEISPVISNKWISIDENESSDKVAEFVINTFFKAQYYFQKILGMFSIITPCYNTSEEMFMRLYNSIKNQTYKNWEWFILDDSDNGVGVKPYLDKIKDFRIRCLSNVTNRGNVGYNKRILGMAAHGEFILEVDHDDELMPECCQKCAEAFEKYPDCGFVYSNGIELNGPDSIIEYGEGWAYGQGLSKEFTYKGKTFYGNYTPNINEISIRSIMSAPNHVRVWLKAVYDKINGHNYNYSIVDDYELIVRTFLETKFCYVPDFLYVQHREYETTQYTRNREIQRCNQLVKEIYDERIHNRILELGYKDSIWNEKQNCSIMVPTPKPLNQKFNYIYV</sequence>
<dbReference type="PANTHER" id="PTHR22916">
    <property type="entry name" value="GLYCOSYLTRANSFERASE"/>
    <property type="match status" value="1"/>
</dbReference>
<dbReference type="Pfam" id="PF00535">
    <property type="entry name" value="Glycos_transf_2"/>
    <property type="match status" value="1"/>
</dbReference>
<proteinExistence type="predicted"/>
<feature type="domain" description="Glycosyltransferase 2-like" evidence="1">
    <location>
        <begin position="132"/>
        <end position="251"/>
    </location>
</feature>
<dbReference type="PANTHER" id="PTHR22916:SF3">
    <property type="entry name" value="UDP-GLCNAC:BETAGAL BETA-1,3-N-ACETYLGLUCOSAMINYLTRANSFERASE-LIKE PROTEIN 1"/>
    <property type="match status" value="1"/>
</dbReference>
<dbReference type="SUPFAM" id="SSF53448">
    <property type="entry name" value="Nucleotide-diphospho-sugar transferases"/>
    <property type="match status" value="1"/>
</dbReference>